<reference evidence="3" key="1">
    <citation type="submission" date="2020-03" db="EMBL/GenBank/DDBJ databases">
        <title>Site-based positive gene gene selection in Geosmithia morbida across the United States reveals a broad range of putative effectors and factors for local host and environmental adapation.</title>
        <authorList>
            <person name="Onufrak A."/>
            <person name="Murdoch R.W."/>
            <person name="Gazis R."/>
            <person name="Huff M."/>
            <person name="Staton M."/>
            <person name="Klingeman W."/>
            <person name="Hadziabdic D."/>
        </authorList>
    </citation>
    <scope>NUCLEOTIDE SEQUENCE</scope>
    <source>
        <strain evidence="3">1262</strain>
    </source>
</reference>
<dbReference type="EMBL" id="JAANYQ010000010">
    <property type="protein sequence ID" value="KAF4121990.1"/>
    <property type="molecule type" value="Genomic_DNA"/>
</dbReference>
<dbReference type="AlphaFoldDB" id="A0A9P4YTW8"/>
<dbReference type="PANTHER" id="PTHR35204">
    <property type="entry name" value="YALI0A21131P"/>
    <property type="match status" value="1"/>
</dbReference>
<dbReference type="InterPro" id="IPR038921">
    <property type="entry name" value="YOR389W-like"/>
</dbReference>
<name>A0A9P4YTW8_9HYPO</name>
<dbReference type="Proteomes" id="UP000749293">
    <property type="component" value="Unassembled WGS sequence"/>
</dbReference>
<evidence type="ECO:0000256" key="1">
    <source>
        <dbReference type="SAM" id="MobiDB-lite"/>
    </source>
</evidence>
<dbReference type="GeneID" id="55973806"/>
<feature type="non-terminal residue" evidence="3">
    <location>
        <position position="1"/>
    </location>
</feature>
<feature type="chain" id="PRO_5040358468" evidence="2">
    <location>
        <begin position="19"/>
        <end position="580"/>
    </location>
</feature>
<evidence type="ECO:0000256" key="2">
    <source>
        <dbReference type="SAM" id="SignalP"/>
    </source>
</evidence>
<organism evidence="3 4">
    <name type="scientific">Geosmithia morbida</name>
    <dbReference type="NCBI Taxonomy" id="1094350"/>
    <lineage>
        <taxon>Eukaryota</taxon>
        <taxon>Fungi</taxon>
        <taxon>Dikarya</taxon>
        <taxon>Ascomycota</taxon>
        <taxon>Pezizomycotina</taxon>
        <taxon>Sordariomycetes</taxon>
        <taxon>Hypocreomycetidae</taxon>
        <taxon>Hypocreales</taxon>
        <taxon>Bionectriaceae</taxon>
        <taxon>Geosmithia</taxon>
    </lineage>
</organism>
<accession>A0A9P4YTW8</accession>
<evidence type="ECO:0000313" key="4">
    <source>
        <dbReference type="Proteomes" id="UP000749293"/>
    </source>
</evidence>
<sequence>IMLLAQLLPLLGLASAGAATTPSSSSSSPVQPIQPDHDAAKANAHHIFNAVHSAGRQWGSSLRHNGFGLYPAVMPKGTVTYHGTHQPDAPTNPEWLAFEVEHAQGFGGTYRGRRRRGRLPPGGGPPGREHHPHGPPPPPEEPHSRRDSQKPLSPPHGDDDDDDGRHHRGPGKEGGGSGPDDDSDEPLHQGYLHMYRANRDLKLIYLDGMSAGKTDMGTLDTQDALLLGRAGGPVMNERQRADDICELIHPWGYDGFARLEVGFEIVYCDFSDGLDLVSVTRSHEQRDQLGPGSMGAFQWVRAVAERYDGVGGRMRIDFSSTVSGYFFPVNTSSTTPGRPDLGRLGAATPRELRDIRDYFAGVARAPRRFHVDWQGVVDLIVARFAHSFSFMASDAVTVAQFKDELDRATLVYVDAPAAPGPDDEGGRETERAIVRCVEHYTVPESVRADGWSLEDDLIHTAVTSTMEDICLGLFDMRASFTNAAAAQAATADEDGFRWDADLEGFETGRDLLRSLMGRLDWTEWARKARCPEGEVEFVAMWPFGQENDHFNPGCRSIEHLDEGGHRGGNKDSGYWKRERR</sequence>
<protein>
    <submittedName>
        <fullName evidence="3">Uncharacterized protein</fullName>
    </submittedName>
</protein>
<keyword evidence="4" id="KW-1185">Reference proteome</keyword>
<gene>
    <name evidence="3" type="ORF">GMORB2_7583</name>
</gene>
<feature type="compositionally biased region" description="Basic and acidic residues" evidence="1">
    <location>
        <begin position="140"/>
        <end position="149"/>
    </location>
</feature>
<proteinExistence type="predicted"/>
<comment type="caution">
    <text evidence="3">The sequence shown here is derived from an EMBL/GenBank/DDBJ whole genome shotgun (WGS) entry which is preliminary data.</text>
</comment>
<keyword evidence="2" id="KW-0732">Signal</keyword>
<dbReference type="RefSeq" id="XP_035320642.1">
    <property type="nucleotide sequence ID" value="XM_035469548.1"/>
</dbReference>
<feature type="signal peptide" evidence="2">
    <location>
        <begin position="1"/>
        <end position="18"/>
    </location>
</feature>
<feature type="region of interest" description="Disordered" evidence="1">
    <location>
        <begin position="559"/>
        <end position="580"/>
    </location>
</feature>
<dbReference type="PANTHER" id="PTHR35204:SF1">
    <property type="entry name" value="ENTEROTOXIN"/>
    <property type="match status" value="1"/>
</dbReference>
<evidence type="ECO:0000313" key="3">
    <source>
        <dbReference type="EMBL" id="KAF4121990.1"/>
    </source>
</evidence>
<dbReference type="OrthoDB" id="10261782at2759"/>
<feature type="region of interest" description="Disordered" evidence="1">
    <location>
        <begin position="106"/>
        <end position="188"/>
    </location>
</feature>